<dbReference type="RefSeq" id="WP_061919271.1">
    <property type="nucleotide sequence ID" value="NZ_DF967971.1"/>
</dbReference>
<dbReference type="OrthoDB" id="9780302at2"/>
<keyword evidence="9" id="KW-0975">Bacterial flagellum</keyword>
<feature type="domain" description="Flagellar motor switch protein FliG N-terminal" evidence="12">
    <location>
        <begin position="8"/>
        <end position="106"/>
    </location>
</feature>
<comment type="similarity">
    <text evidence="3">Belongs to the FliG family.</text>
</comment>
<accession>A0A0P6X9G0</accession>
<sequence>MDNPSTAISGIDKASALLLTLGVDTSSKVLQYLTEGEIERVLLALGKTGPIPPEVRRIALQEAVEFSTADAALRGGGIEYSRQLLARAVGPRRGAEILERISVHQQLSSFEMLRNANPEEVAALLQEEMPQTIALVLSYLEAKVAADILTSLPRELQVEVTLRLAVMDRVSPQVVQVVERNLKNKLSSVLSEADFRATGGVTFLVKMLNMVDRGVQKTILEALEASNPKLVEEIRANMFTFDDLIKLDDRAIQRVLRDISKSELALALKAAPEKLKEKIFNNLSERARENLKEEIEILGPQLAKNVYAAQRKIVDAVRALEEAGEIVIGGGGENEVIL</sequence>
<evidence type="ECO:0000256" key="5">
    <source>
        <dbReference type="ARBA" id="ARBA00022475"/>
    </source>
</evidence>
<keyword evidence="6" id="KW-0145">Chemotaxis</keyword>
<evidence type="ECO:0000256" key="4">
    <source>
        <dbReference type="ARBA" id="ARBA00021870"/>
    </source>
</evidence>
<dbReference type="GO" id="GO:0006935">
    <property type="term" value="P:chemotaxis"/>
    <property type="evidence" value="ECO:0007669"/>
    <property type="project" value="UniProtKB-KW"/>
</dbReference>
<dbReference type="SUPFAM" id="SSF48029">
    <property type="entry name" value="FliG"/>
    <property type="match status" value="2"/>
</dbReference>
<evidence type="ECO:0000259" key="11">
    <source>
        <dbReference type="Pfam" id="PF14841"/>
    </source>
</evidence>
<dbReference type="PRINTS" id="PR00954">
    <property type="entry name" value="FLGMOTORFLIG"/>
</dbReference>
<evidence type="ECO:0000256" key="2">
    <source>
        <dbReference type="ARBA" id="ARBA00004413"/>
    </source>
</evidence>
<organism evidence="13 14">
    <name type="scientific">Bellilinea caldifistulae</name>
    <dbReference type="NCBI Taxonomy" id="360411"/>
    <lineage>
        <taxon>Bacteria</taxon>
        <taxon>Bacillati</taxon>
        <taxon>Chloroflexota</taxon>
        <taxon>Anaerolineae</taxon>
        <taxon>Anaerolineales</taxon>
        <taxon>Anaerolineaceae</taxon>
        <taxon>Bellilinea</taxon>
    </lineage>
</organism>
<feature type="domain" description="Flagellar motor switch protein FliG C-terminal" evidence="10">
    <location>
        <begin position="221"/>
        <end position="328"/>
    </location>
</feature>
<feature type="domain" description="Flagellar motor switch protein FliG middle" evidence="11">
    <location>
        <begin position="118"/>
        <end position="191"/>
    </location>
</feature>
<dbReference type="NCBIfam" id="TIGR00207">
    <property type="entry name" value="fliG"/>
    <property type="match status" value="1"/>
</dbReference>
<evidence type="ECO:0000256" key="6">
    <source>
        <dbReference type="ARBA" id="ARBA00022500"/>
    </source>
</evidence>
<proteinExistence type="inferred from homology"/>
<evidence type="ECO:0000256" key="9">
    <source>
        <dbReference type="ARBA" id="ARBA00023143"/>
    </source>
</evidence>
<dbReference type="PIRSF" id="PIRSF003161">
    <property type="entry name" value="FliG"/>
    <property type="match status" value="1"/>
</dbReference>
<dbReference type="InterPro" id="IPR000090">
    <property type="entry name" value="Flg_Motor_Flig"/>
</dbReference>
<name>A0A0P6X9G0_9CHLR</name>
<evidence type="ECO:0000256" key="8">
    <source>
        <dbReference type="ARBA" id="ARBA00023136"/>
    </source>
</evidence>
<keyword evidence="7" id="KW-0283">Flagellar rotation</keyword>
<dbReference type="GO" id="GO:0009425">
    <property type="term" value="C:bacterial-type flagellum basal body"/>
    <property type="evidence" value="ECO:0007669"/>
    <property type="project" value="UniProtKB-SubCell"/>
</dbReference>
<evidence type="ECO:0000256" key="7">
    <source>
        <dbReference type="ARBA" id="ARBA00022779"/>
    </source>
</evidence>
<evidence type="ECO:0000256" key="3">
    <source>
        <dbReference type="ARBA" id="ARBA00010299"/>
    </source>
</evidence>
<dbReference type="GO" id="GO:0071973">
    <property type="term" value="P:bacterial-type flagellum-dependent cell motility"/>
    <property type="evidence" value="ECO:0007669"/>
    <property type="project" value="InterPro"/>
</dbReference>
<keyword evidence="8" id="KW-0472">Membrane</keyword>
<dbReference type="PATRIC" id="fig|360411.5.peg.1410"/>
<dbReference type="InterPro" id="IPR023087">
    <property type="entry name" value="Flg_Motor_Flig_C"/>
</dbReference>
<reference evidence="13 14" key="1">
    <citation type="submission" date="2015-07" db="EMBL/GenBank/DDBJ databases">
        <title>Draft genome of Bellilinea caldifistulae DSM 17877.</title>
        <authorList>
            <person name="Hemp J."/>
            <person name="Ward L.M."/>
            <person name="Pace L.A."/>
            <person name="Fischer W.W."/>
        </authorList>
    </citation>
    <scope>NUCLEOTIDE SEQUENCE [LARGE SCALE GENOMIC DNA]</scope>
    <source>
        <strain evidence="13 14">GOMI-1</strain>
    </source>
</reference>
<dbReference type="InterPro" id="IPR028263">
    <property type="entry name" value="FliG_N"/>
</dbReference>
<dbReference type="Gene3D" id="1.10.220.30">
    <property type="match status" value="3"/>
</dbReference>
<comment type="subcellular location">
    <subcellularLocation>
        <location evidence="1">Bacterial flagellum basal body</location>
    </subcellularLocation>
    <subcellularLocation>
        <location evidence="2">Cell membrane</location>
        <topology evidence="2">Peripheral membrane protein</topology>
        <orientation evidence="2">Cytoplasmic side</orientation>
    </subcellularLocation>
</comment>
<keyword evidence="14" id="KW-1185">Reference proteome</keyword>
<dbReference type="GO" id="GO:0005886">
    <property type="term" value="C:plasma membrane"/>
    <property type="evidence" value="ECO:0007669"/>
    <property type="project" value="UniProtKB-SubCell"/>
</dbReference>
<dbReference type="Pfam" id="PF14841">
    <property type="entry name" value="FliG_M"/>
    <property type="match status" value="1"/>
</dbReference>
<dbReference type="GO" id="GO:0003774">
    <property type="term" value="F:cytoskeletal motor activity"/>
    <property type="evidence" value="ECO:0007669"/>
    <property type="project" value="InterPro"/>
</dbReference>
<comment type="caution">
    <text evidence="13">The sequence shown here is derived from an EMBL/GenBank/DDBJ whole genome shotgun (WGS) entry which is preliminary data.</text>
</comment>
<gene>
    <name evidence="13" type="ORF">AC812_06425</name>
</gene>
<evidence type="ECO:0000259" key="10">
    <source>
        <dbReference type="Pfam" id="PF01706"/>
    </source>
</evidence>
<dbReference type="EMBL" id="LGHJ01000012">
    <property type="protein sequence ID" value="KPL76304.1"/>
    <property type="molecule type" value="Genomic_DNA"/>
</dbReference>
<evidence type="ECO:0000256" key="1">
    <source>
        <dbReference type="ARBA" id="ARBA00004117"/>
    </source>
</evidence>
<dbReference type="Pfam" id="PF14842">
    <property type="entry name" value="FliG_N"/>
    <property type="match status" value="1"/>
</dbReference>
<dbReference type="AlphaFoldDB" id="A0A0P6X9G0"/>
<protein>
    <recommendedName>
        <fullName evidence="4">Flagellar motor switch protein FliG</fullName>
    </recommendedName>
</protein>
<evidence type="ECO:0000313" key="13">
    <source>
        <dbReference type="EMBL" id="KPL76304.1"/>
    </source>
</evidence>
<keyword evidence="5" id="KW-1003">Cell membrane</keyword>
<evidence type="ECO:0000313" key="14">
    <source>
        <dbReference type="Proteomes" id="UP000050514"/>
    </source>
</evidence>
<dbReference type="InterPro" id="IPR011002">
    <property type="entry name" value="FliG_a-hlx"/>
</dbReference>
<evidence type="ECO:0000259" key="12">
    <source>
        <dbReference type="Pfam" id="PF14842"/>
    </source>
</evidence>
<dbReference type="InterPro" id="IPR032779">
    <property type="entry name" value="FliG_M"/>
</dbReference>
<dbReference type="PANTHER" id="PTHR30534">
    <property type="entry name" value="FLAGELLAR MOTOR SWITCH PROTEIN FLIG"/>
    <property type="match status" value="1"/>
</dbReference>
<dbReference type="Pfam" id="PF01706">
    <property type="entry name" value="FliG_C"/>
    <property type="match status" value="1"/>
</dbReference>
<dbReference type="Proteomes" id="UP000050514">
    <property type="component" value="Unassembled WGS sequence"/>
</dbReference>
<dbReference type="STRING" id="360411.AC812_06425"/>
<dbReference type="PANTHER" id="PTHR30534:SF0">
    <property type="entry name" value="FLAGELLAR MOTOR SWITCH PROTEIN FLIG"/>
    <property type="match status" value="1"/>
</dbReference>